<dbReference type="Gene3D" id="3.30.420.10">
    <property type="entry name" value="Ribonuclease H-like superfamily/Ribonuclease H"/>
    <property type="match status" value="1"/>
</dbReference>
<dbReference type="OrthoDB" id="406838at2759"/>
<feature type="chain" id="PRO_5034412772" evidence="16">
    <location>
        <begin position="18"/>
        <end position="511"/>
    </location>
</feature>
<accession>A0A8B7QJG1</accession>
<keyword evidence="7" id="KW-0677">Repeat</keyword>
<keyword evidence="5" id="KW-0479">Metal-binding</keyword>
<evidence type="ECO:0000256" key="15">
    <source>
        <dbReference type="SAM" id="MobiDB-lite"/>
    </source>
</evidence>
<keyword evidence="11" id="KW-0482">Metalloprotease</keyword>
<dbReference type="InterPro" id="IPR024079">
    <property type="entry name" value="MetalloPept_cat_dom_sf"/>
</dbReference>
<dbReference type="GO" id="GO:0030198">
    <property type="term" value="P:extracellular matrix organization"/>
    <property type="evidence" value="ECO:0007669"/>
    <property type="project" value="TreeGrafter"/>
</dbReference>
<comment type="cofactor">
    <cofactor evidence="2">
        <name>Zn(2+)</name>
        <dbReference type="ChEBI" id="CHEBI:29105"/>
    </cofactor>
</comment>
<dbReference type="SUPFAM" id="SSF55486">
    <property type="entry name" value="Metalloproteases ('zincins'), catalytic domain"/>
    <property type="match status" value="1"/>
</dbReference>
<dbReference type="Gene3D" id="3.40.390.10">
    <property type="entry name" value="Collagenase (Catalytic Domain)"/>
    <property type="match status" value="2"/>
</dbReference>
<feature type="region of interest" description="Disordered" evidence="15">
    <location>
        <begin position="482"/>
        <end position="511"/>
    </location>
</feature>
<dbReference type="GO" id="GO:0004523">
    <property type="term" value="F:RNA-DNA hybrid ribonuclease activity"/>
    <property type="evidence" value="ECO:0007669"/>
    <property type="project" value="InterPro"/>
</dbReference>
<dbReference type="GeneID" id="109376362"/>
<dbReference type="SMART" id="SM00235">
    <property type="entry name" value="ZnMc"/>
    <property type="match status" value="1"/>
</dbReference>
<dbReference type="GO" id="GO:0030574">
    <property type="term" value="P:collagen catabolic process"/>
    <property type="evidence" value="ECO:0007669"/>
    <property type="project" value="TreeGrafter"/>
</dbReference>
<name>A0A8B7QJG1_HIPAR</name>
<dbReference type="Pfam" id="PF00075">
    <property type="entry name" value="RNase_H"/>
    <property type="match status" value="1"/>
</dbReference>
<evidence type="ECO:0000256" key="8">
    <source>
        <dbReference type="ARBA" id="ARBA00022801"/>
    </source>
</evidence>
<dbReference type="PROSITE" id="PS51642">
    <property type="entry name" value="HEMOPEXIN_2"/>
    <property type="match status" value="2"/>
</dbReference>
<dbReference type="GO" id="GO:0004222">
    <property type="term" value="F:metalloendopeptidase activity"/>
    <property type="evidence" value="ECO:0007669"/>
    <property type="project" value="UniProtKB-EC"/>
</dbReference>
<dbReference type="CDD" id="cd00094">
    <property type="entry name" value="HX"/>
    <property type="match status" value="1"/>
</dbReference>
<keyword evidence="8" id="KW-0378">Hydrolase</keyword>
<dbReference type="PANTHER" id="PTHR10201:SF270">
    <property type="entry name" value="STROMELYSIN-2"/>
    <property type="match status" value="1"/>
</dbReference>
<evidence type="ECO:0000256" key="16">
    <source>
        <dbReference type="SAM" id="SignalP"/>
    </source>
</evidence>
<sequence>MKHLTILVLLYLPVCSAYPLNGEAMKDSNRNLVQKYLENYYNLSKDKTFFARRQGSNPVVKKIQEMQKFLGLKVTGRLDSDTLEVMRKPRCGVPDVGHFSTFPGMPRWRKTHLTYSAAHELGHSLGLQHSANPEALMYSVYNPLTDLAQFRLSQDDVNGIQSLYGPPAASPADPVVPTESVPTETPATCDPTLSFDALSTLRGEILFFKDRKIQYRNKFWAIRGTEMQAGYPRDIHTLGFPPTIRKIDAAVSDEEKKTYFFVEDKYWRFDENSESMDQGFPRLISDDFPGVKPKVDAVLHAFGFFYFFSGSSKFGFDPNDWVVTHILRSNTWLSTFLPSETEDAPHDYLTLTDHLLTPHDDLQETPLGKADFSWLTDGSSYLSNDYGKYCAGFAVVTPSEVIKAAPLPLATSAQQDELYTLALACILAKDKAVNIYTDSRYAFEVAHVFGISASDAGQHWTPAVFPIHALFPMMIPKRGPSDIEGRKDEQISGGKRLDTGNLGLEDLTVDQ</sequence>
<dbReference type="GO" id="GO:0031012">
    <property type="term" value="C:extracellular matrix"/>
    <property type="evidence" value="ECO:0007669"/>
    <property type="project" value="InterPro"/>
</dbReference>
<keyword evidence="6 16" id="KW-0732">Signal</keyword>
<keyword evidence="12" id="KW-0865">Zymogen</keyword>
<keyword evidence="9" id="KW-0862">Zinc</keyword>
<evidence type="ECO:0000256" key="11">
    <source>
        <dbReference type="ARBA" id="ARBA00023049"/>
    </source>
</evidence>
<evidence type="ECO:0000256" key="14">
    <source>
        <dbReference type="PROSITE-ProRule" id="PRU01011"/>
    </source>
</evidence>
<dbReference type="SUPFAM" id="SSF53098">
    <property type="entry name" value="Ribonuclease H-like"/>
    <property type="match status" value="1"/>
</dbReference>
<keyword evidence="13" id="KW-1015">Disulfide bond</keyword>
<dbReference type="Pfam" id="PF00413">
    <property type="entry name" value="Peptidase_M10"/>
    <property type="match status" value="1"/>
</dbReference>
<feature type="compositionally biased region" description="Basic and acidic residues" evidence="15">
    <location>
        <begin position="482"/>
        <end position="498"/>
    </location>
</feature>
<dbReference type="InterPro" id="IPR036375">
    <property type="entry name" value="Hemopexin-like_dom_sf"/>
</dbReference>
<feature type="signal peptide" evidence="16">
    <location>
        <begin position="1"/>
        <end position="17"/>
    </location>
</feature>
<dbReference type="InterPro" id="IPR006026">
    <property type="entry name" value="Peptidase_Metallo"/>
</dbReference>
<reference evidence="19" key="1">
    <citation type="submission" date="2025-08" db="UniProtKB">
        <authorList>
            <consortium name="RefSeq"/>
        </authorList>
    </citation>
    <scope>IDENTIFICATION</scope>
    <source>
        <tissue evidence="19">Muscle</tissue>
    </source>
</reference>
<feature type="domain" description="Peptidase metallopeptidase" evidence="17">
    <location>
        <begin position="29"/>
        <end position="166"/>
    </location>
</feature>
<evidence type="ECO:0000256" key="9">
    <source>
        <dbReference type="ARBA" id="ARBA00022833"/>
    </source>
</evidence>
<dbReference type="GO" id="GO:0008270">
    <property type="term" value="F:zinc ion binding"/>
    <property type="evidence" value="ECO:0007669"/>
    <property type="project" value="InterPro"/>
</dbReference>
<dbReference type="AlphaFoldDB" id="A0A8B7QJG1"/>
<dbReference type="InterPro" id="IPR002477">
    <property type="entry name" value="Peptidoglycan-bd-like"/>
</dbReference>
<dbReference type="SUPFAM" id="SSF50923">
    <property type="entry name" value="Hemopexin-like domain"/>
    <property type="match status" value="1"/>
</dbReference>
<dbReference type="PANTHER" id="PTHR10201">
    <property type="entry name" value="MATRIX METALLOPROTEINASE"/>
    <property type="match status" value="1"/>
</dbReference>
<evidence type="ECO:0000256" key="1">
    <source>
        <dbReference type="ARBA" id="ARBA00001913"/>
    </source>
</evidence>
<dbReference type="GO" id="GO:0003676">
    <property type="term" value="F:nucleic acid binding"/>
    <property type="evidence" value="ECO:0007669"/>
    <property type="project" value="InterPro"/>
</dbReference>
<dbReference type="InterPro" id="IPR036365">
    <property type="entry name" value="PGBD-like_sf"/>
</dbReference>
<proteinExistence type="inferred from homology"/>
<dbReference type="InterPro" id="IPR012337">
    <property type="entry name" value="RNaseH-like_sf"/>
</dbReference>
<comment type="similarity">
    <text evidence="3">Belongs to the peptidase M10A family.</text>
</comment>
<dbReference type="InterPro" id="IPR000585">
    <property type="entry name" value="Hemopexin-like_dom"/>
</dbReference>
<dbReference type="Pfam" id="PF00045">
    <property type="entry name" value="Hemopexin"/>
    <property type="match status" value="2"/>
</dbReference>
<evidence type="ECO:0000256" key="4">
    <source>
        <dbReference type="ARBA" id="ARBA00022670"/>
    </source>
</evidence>
<evidence type="ECO:0000256" key="3">
    <source>
        <dbReference type="ARBA" id="ARBA00010370"/>
    </source>
</evidence>
<dbReference type="InterPro" id="IPR021158">
    <property type="entry name" value="Pept_M10A_Zn_BS"/>
</dbReference>
<organism evidence="18 19">
    <name type="scientific">Hipposideros armiger</name>
    <name type="common">Great Himalayan leaf-nosed bat</name>
    <dbReference type="NCBI Taxonomy" id="186990"/>
    <lineage>
        <taxon>Eukaryota</taxon>
        <taxon>Metazoa</taxon>
        <taxon>Chordata</taxon>
        <taxon>Craniata</taxon>
        <taxon>Vertebrata</taxon>
        <taxon>Euteleostomi</taxon>
        <taxon>Mammalia</taxon>
        <taxon>Eutheria</taxon>
        <taxon>Laurasiatheria</taxon>
        <taxon>Chiroptera</taxon>
        <taxon>Yinpterochiroptera</taxon>
        <taxon>Rhinolophoidea</taxon>
        <taxon>Hipposideridae</taxon>
        <taxon>Hipposideros</taxon>
    </lineage>
</organism>
<dbReference type="Gene3D" id="2.110.10.10">
    <property type="entry name" value="Hemopexin-like domain"/>
    <property type="match status" value="1"/>
</dbReference>
<evidence type="ECO:0000256" key="12">
    <source>
        <dbReference type="ARBA" id="ARBA00023145"/>
    </source>
</evidence>
<dbReference type="RefSeq" id="XP_019487813.1">
    <property type="nucleotide sequence ID" value="XM_019632268.1"/>
</dbReference>
<dbReference type="GO" id="GO:0006508">
    <property type="term" value="P:proteolysis"/>
    <property type="evidence" value="ECO:0007669"/>
    <property type="project" value="UniProtKB-KW"/>
</dbReference>
<dbReference type="InterPro" id="IPR018487">
    <property type="entry name" value="Hemopexin-like_repeat"/>
</dbReference>
<keyword evidence="4" id="KW-0645">Protease</keyword>
<dbReference type="SMART" id="SM00120">
    <property type="entry name" value="HX"/>
    <property type="match status" value="3"/>
</dbReference>
<dbReference type="Proteomes" id="UP000694851">
    <property type="component" value="Unplaced"/>
</dbReference>
<evidence type="ECO:0000313" key="19">
    <source>
        <dbReference type="RefSeq" id="XP_019487813.1"/>
    </source>
</evidence>
<comment type="cofactor">
    <cofactor evidence="1">
        <name>Ca(2+)</name>
        <dbReference type="ChEBI" id="CHEBI:29108"/>
    </cofactor>
</comment>
<dbReference type="InterPro" id="IPR001818">
    <property type="entry name" value="Pept_M10_metallopeptidase"/>
</dbReference>
<dbReference type="InterPro" id="IPR036397">
    <property type="entry name" value="RNaseH_sf"/>
</dbReference>
<evidence type="ECO:0000259" key="17">
    <source>
        <dbReference type="SMART" id="SM00235"/>
    </source>
</evidence>
<evidence type="ECO:0000256" key="2">
    <source>
        <dbReference type="ARBA" id="ARBA00001947"/>
    </source>
</evidence>
<evidence type="ECO:0000256" key="5">
    <source>
        <dbReference type="ARBA" id="ARBA00022723"/>
    </source>
</evidence>
<evidence type="ECO:0000256" key="10">
    <source>
        <dbReference type="ARBA" id="ARBA00022837"/>
    </source>
</evidence>
<evidence type="ECO:0000256" key="6">
    <source>
        <dbReference type="ARBA" id="ARBA00022729"/>
    </source>
</evidence>
<evidence type="ECO:0000256" key="7">
    <source>
        <dbReference type="ARBA" id="ARBA00022737"/>
    </source>
</evidence>
<feature type="repeat" description="Hemopexin" evidence="14">
    <location>
        <begin position="244"/>
        <end position="291"/>
    </location>
</feature>
<dbReference type="Pfam" id="PF01471">
    <property type="entry name" value="PG_binding_1"/>
    <property type="match status" value="1"/>
</dbReference>
<dbReference type="GO" id="GO:0045087">
    <property type="term" value="P:innate immune response"/>
    <property type="evidence" value="ECO:0007669"/>
    <property type="project" value="UniProtKB-KW"/>
</dbReference>
<keyword evidence="18" id="KW-1185">Reference proteome</keyword>
<dbReference type="KEGG" id="hai:109376362"/>
<dbReference type="GO" id="GO:0005576">
    <property type="term" value="C:extracellular region"/>
    <property type="evidence" value="ECO:0007669"/>
    <property type="project" value="UniProtKB-SubCell"/>
</dbReference>
<keyword evidence="10" id="KW-0106">Calcium</keyword>
<evidence type="ECO:0000256" key="13">
    <source>
        <dbReference type="ARBA" id="ARBA00023157"/>
    </source>
</evidence>
<dbReference type="PROSITE" id="PS00546">
    <property type="entry name" value="CYSTEINE_SWITCH"/>
    <property type="match status" value="1"/>
</dbReference>
<evidence type="ECO:0000313" key="18">
    <source>
        <dbReference type="Proteomes" id="UP000694851"/>
    </source>
</evidence>
<dbReference type="SUPFAM" id="SSF47090">
    <property type="entry name" value="PGBD-like"/>
    <property type="match status" value="1"/>
</dbReference>
<gene>
    <name evidence="19" type="primary">LOC109376362</name>
</gene>
<dbReference type="InterPro" id="IPR002156">
    <property type="entry name" value="RNaseH_domain"/>
</dbReference>
<protein>
    <submittedName>
        <fullName evidence="19">Stromelysin-2-like</fullName>
    </submittedName>
</protein>
<feature type="repeat" description="Hemopexin" evidence="14">
    <location>
        <begin position="186"/>
        <end position="242"/>
    </location>
</feature>
<dbReference type="FunFam" id="2.110.10.10:FF:000002">
    <property type="entry name" value="Matrix metallopeptidase 3"/>
    <property type="match status" value="1"/>
</dbReference>